<dbReference type="PANTHER" id="PTHR30532">
    <property type="entry name" value="IRON III DICITRATE-BINDING PERIPLASMIC PROTEIN"/>
    <property type="match status" value="1"/>
</dbReference>
<evidence type="ECO:0000313" key="9">
    <source>
        <dbReference type="Proteomes" id="UP000824189"/>
    </source>
</evidence>
<proteinExistence type="inferred from homology"/>
<organism evidence="8 9">
    <name type="scientific">Candidatus Corynebacterium gallistercoris</name>
    <dbReference type="NCBI Taxonomy" id="2838530"/>
    <lineage>
        <taxon>Bacteria</taxon>
        <taxon>Bacillati</taxon>
        <taxon>Actinomycetota</taxon>
        <taxon>Actinomycetes</taxon>
        <taxon>Mycobacteriales</taxon>
        <taxon>Corynebacteriaceae</taxon>
        <taxon>Corynebacterium</taxon>
    </lineage>
</organism>
<feature type="signal peptide" evidence="6">
    <location>
        <begin position="1"/>
        <end position="23"/>
    </location>
</feature>
<dbReference type="PROSITE" id="PS51257">
    <property type="entry name" value="PROKAR_LIPOPROTEIN"/>
    <property type="match status" value="1"/>
</dbReference>
<dbReference type="SUPFAM" id="SSF53807">
    <property type="entry name" value="Helical backbone' metal receptor"/>
    <property type="match status" value="1"/>
</dbReference>
<reference evidence="8" key="1">
    <citation type="journal article" date="2021" name="PeerJ">
        <title>Extensive microbial diversity within the chicken gut microbiome revealed by metagenomics and culture.</title>
        <authorList>
            <person name="Gilroy R."/>
            <person name="Ravi A."/>
            <person name="Getino M."/>
            <person name="Pursley I."/>
            <person name="Horton D.L."/>
            <person name="Alikhan N.F."/>
            <person name="Baker D."/>
            <person name="Gharbi K."/>
            <person name="Hall N."/>
            <person name="Watson M."/>
            <person name="Adriaenssens E.M."/>
            <person name="Foster-Nyarko E."/>
            <person name="Jarju S."/>
            <person name="Secka A."/>
            <person name="Antonio M."/>
            <person name="Oren A."/>
            <person name="Chaudhuri R.R."/>
            <person name="La Ragione R."/>
            <person name="Hildebrand F."/>
            <person name="Pallen M.J."/>
        </authorList>
    </citation>
    <scope>NUCLEOTIDE SEQUENCE</scope>
    <source>
        <strain evidence="8">4376</strain>
    </source>
</reference>
<dbReference type="InterPro" id="IPR002491">
    <property type="entry name" value="ABC_transptr_periplasmic_BD"/>
</dbReference>
<dbReference type="InterPro" id="IPR051313">
    <property type="entry name" value="Bact_iron-sidero_bind"/>
</dbReference>
<feature type="region of interest" description="Disordered" evidence="5">
    <location>
        <begin position="29"/>
        <end position="50"/>
    </location>
</feature>
<dbReference type="EMBL" id="DXFZ01000027">
    <property type="protein sequence ID" value="HIW95245.1"/>
    <property type="molecule type" value="Genomic_DNA"/>
</dbReference>
<name>A0A9D1RX54_9CORY</name>
<keyword evidence="4 6" id="KW-0732">Signal</keyword>
<evidence type="ECO:0000256" key="4">
    <source>
        <dbReference type="ARBA" id="ARBA00022729"/>
    </source>
</evidence>
<dbReference type="Gene3D" id="3.40.50.1980">
    <property type="entry name" value="Nitrogenase molybdenum iron protein domain"/>
    <property type="match status" value="2"/>
</dbReference>
<dbReference type="PROSITE" id="PS51318">
    <property type="entry name" value="TAT"/>
    <property type="match status" value="1"/>
</dbReference>
<evidence type="ECO:0000256" key="2">
    <source>
        <dbReference type="ARBA" id="ARBA00008814"/>
    </source>
</evidence>
<feature type="domain" description="Fe/B12 periplasmic-binding" evidence="7">
    <location>
        <begin position="68"/>
        <end position="352"/>
    </location>
</feature>
<evidence type="ECO:0000256" key="6">
    <source>
        <dbReference type="SAM" id="SignalP"/>
    </source>
</evidence>
<reference evidence="8" key="2">
    <citation type="submission" date="2021-04" db="EMBL/GenBank/DDBJ databases">
        <authorList>
            <person name="Gilroy R."/>
        </authorList>
    </citation>
    <scope>NUCLEOTIDE SEQUENCE</scope>
    <source>
        <strain evidence="8">4376</strain>
    </source>
</reference>
<dbReference type="GO" id="GO:0030288">
    <property type="term" value="C:outer membrane-bounded periplasmic space"/>
    <property type="evidence" value="ECO:0007669"/>
    <property type="project" value="TreeGrafter"/>
</dbReference>
<evidence type="ECO:0000259" key="7">
    <source>
        <dbReference type="PROSITE" id="PS50983"/>
    </source>
</evidence>
<sequence>MAAISRKRFLQLSAAALAGGVLAACTVGEDSAPPVRTPRPGTGAPEGSFPRTVEHAFGRTTISEEPQRIVTVGWANAEVLAAFDVIPAAMGPVMWGGNQARLNDWFADKVDQLQAPQPYLFDEEEGINFQQIREQQPDLIINVLGIMSEEDYEALSEIAPVCAFRKGGENWKSSWEEATVMVGQAIGREDDAKKLVAGLKAKLEKVTKDNKQLAGRSLAVTSLSPSGEQKIGVYSPKDARSALFQHMGFTVPNSVRDLEFPDGSFFTAVQPSKAESLKSDLLYTWAEDKDVVKKIKEDKELSKIPAVKAGAMMAETSKKRANAMGTSPLAVEWLLEESGFVDDLVKLVPEKKTSATSSPSASSSASATATSG</sequence>
<protein>
    <submittedName>
        <fullName evidence="8">ABC transporter substrate-binding protein</fullName>
    </submittedName>
</protein>
<dbReference type="PROSITE" id="PS50983">
    <property type="entry name" value="FE_B12_PBP"/>
    <property type="match status" value="1"/>
</dbReference>
<dbReference type="Pfam" id="PF01497">
    <property type="entry name" value="Peripla_BP_2"/>
    <property type="match status" value="1"/>
</dbReference>
<evidence type="ECO:0000256" key="1">
    <source>
        <dbReference type="ARBA" id="ARBA00004196"/>
    </source>
</evidence>
<dbReference type="GO" id="GO:1901678">
    <property type="term" value="P:iron coordination entity transport"/>
    <property type="evidence" value="ECO:0007669"/>
    <property type="project" value="UniProtKB-ARBA"/>
</dbReference>
<gene>
    <name evidence="8" type="ORF">H9867_01970</name>
</gene>
<feature type="region of interest" description="Disordered" evidence="5">
    <location>
        <begin position="351"/>
        <end position="372"/>
    </location>
</feature>
<evidence type="ECO:0000256" key="5">
    <source>
        <dbReference type="SAM" id="MobiDB-lite"/>
    </source>
</evidence>
<dbReference type="Proteomes" id="UP000824189">
    <property type="component" value="Unassembled WGS sequence"/>
</dbReference>
<accession>A0A9D1RX54</accession>
<comment type="caution">
    <text evidence="8">The sequence shown here is derived from an EMBL/GenBank/DDBJ whole genome shotgun (WGS) entry which is preliminary data.</text>
</comment>
<comment type="subcellular location">
    <subcellularLocation>
        <location evidence="1">Cell envelope</location>
    </subcellularLocation>
</comment>
<evidence type="ECO:0000313" key="8">
    <source>
        <dbReference type="EMBL" id="HIW95245.1"/>
    </source>
</evidence>
<dbReference type="AlphaFoldDB" id="A0A9D1RX54"/>
<feature type="compositionally biased region" description="Low complexity" evidence="5">
    <location>
        <begin position="354"/>
        <end position="372"/>
    </location>
</feature>
<feature type="chain" id="PRO_5039371009" evidence="6">
    <location>
        <begin position="24"/>
        <end position="372"/>
    </location>
</feature>
<dbReference type="PANTHER" id="PTHR30532:SF24">
    <property type="entry name" value="FERRIC ENTEROBACTIN-BINDING PERIPLASMIC PROTEIN FEPB"/>
    <property type="match status" value="1"/>
</dbReference>
<dbReference type="InterPro" id="IPR006311">
    <property type="entry name" value="TAT_signal"/>
</dbReference>
<keyword evidence="3" id="KW-0813">Transport</keyword>
<evidence type="ECO:0000256" key="3">
    <source>
        <dbReference type="ARBA" id="ARBA00022448"/>
    </source>
</evidence>
<comment type="similarity">
    <text evidence="2">Belongs to the bacterial solute-binding protein 8 family.</text>
</comment>